<proteinExistence type="predicted"/>
<reference evidence="7 8" key="1">
    <citation type="submission" date="2016-10" db="EMBL/GenBank/DDBJ databases">
        <authorList>
            <person name="Varghese N."/>
            <person name="Submissions S."/>
        </authorList>
    </citation>
    <scope>NUCLEOTIDE SEQUENCE [LARGE SCALE GENOMIC DNA]</scope>
    <source>
        <strain evidence="7 8">DSM 9169</strain>
    </source>
</reference>
<dbReference type="InterPro" id="IPR004960">
    <property type="entry name" value="LipA_acyltrans"/>
</dbReference>
<dbReference type="PANTHER" id="PTHR30606:SF10">
    <property type="entry name" value="PHOSPHATIDYLINOSITOL MANNOSIDE ACYLTRANSFERASE"/>
    <property type="match status" value="1"/>
</dbReference>
<dbReference type="RefSeq" id="WP_092648529.1">
    <property type="nucleotide sequence ID" value="NZ_LT629792.1"/>
</dbReference>
<keyword evidence="4" id="KW-0808">Transferase</keyword>
<evidence type="ECO:0000256" key="3">
    <source>
        <dbReference type="ARBA" id="ARBA00022519"/>
    </source>
</evidence>
<evidence type="ECO:0000256" key="5">
    <source>
        <dbReference type="ARBA" id="ARBA00023136"/>
    </source>
</evidence>
<name>A0ABY0V774_9ACTO</name>
<dbReference type="CDD" id="cd07984">
    <property type="entry name" value="LPLAT_LABLAT-like"/>
    <property type="match status" value="1"/>
</dbReference>
<evidence type="ECO:0000256" key="4">
    <source>
        <dbReference type="ARBA" id="ARBA00022679"/>
    </source>
</evidence>
<evidence type="ECO:0000256" key="2">
    <source>
        <dbReference type="ARBA" id="ARBA00022475"/>
    </source>
</evidence>
<keyword evidence="2" id="KW-1003">Cell membrane</keyword>
<keyword evidence="3" id="KW-0997">Cell inner membrane</keyword>
<keyword evidence="6" id="KW-0012">Acyltransferase</keyword>
<dbReference type="Proteomes" id="UP000198976">
    <property type="component" value="Chromosome I"/>
</dbReference>
<comment type="subcellular location">
    <subcellularLocation>
        <location evidence="1">Cell inner membrane</location>
    </subcellularLocation>
</comment>
<evidence type="ECO:0000313" key="8">
    <source>
        <dbReference type="Proteomes" id="UP000198976"/>
    </source>
</evidence>
<accession>A0ABY0V774</accession>
<keyword evidence="8" id="KW-1185">Reference proteome</keyword>
<sequence length="303" mass="33199">MSNAWQLSAFRLAPRLPRSLLFGAARTAGDIVAALPLDVTARLRSNHERVAGHSLPSSHVRQAVRLSAQTYAEQFALTHLIDGNLDDMVDVPRMDMLRELAADGPVVLALAHAGNWDLAGAWMCRNGLPVLTVAEKLDPPELFQAFVDLREDLGMEIIGVGKKESVFHQLAAQAKGRANLLVPLLADRDISGRGVDVDFGGRRALVAAGPAALAQRLDRPLAAAMIYHTTGSHIRIDISDVIDNPGATQSRTSVETHTQAWVDALVPMIREHLAHWHMMQPLFVDDLDPERLARARRRVEDSQ</sequence>
<dbReference type="PANTHER" id="PTHR30606">
    <property type="entry name" value="LIPID A BIOSYNTHESIS LAUROYL ACYLTRANSFERASE"/>
    <property type="match status" value="1"/>
</dbReference>
<dbReference type="EMBL" id="LT629792">
    <property type="protein sequence ID" value="SDT92878.1"/>
    <property type="molecule type" value="Genomic_DNA"/>
</dbReference>
<keyword evidence="5" id="KW-0472">Membrane</keyword>
<protein>
    <submittedName>
        <fullName evidence="7">KDO2-lipid IV(A) lauroyltransferase</fullName>
    </submittedName>
</protein>
<organism evidence="7 8">
    <name type="scientific">Schaalia radingae</name>
    <dbReference type="NCBI Taxonomy" id="131110"/>
    <lineage>
        <taxon>Bacteria</taxon>
        <taxon>Bacillati</taxon>
        <taxon>Actinomycetota</taxon>
        <taxon>Actinomycetes</taxon>
        <taxon>Actinomycetales</taxon>
        <taxon>Actinomycetaceae</taxon>
        <taxon>Schaalia</taxon>
    </lineage>
</organism>
<evidence type="ECO:0000313" key="7">
    <source>
        <dbReference type="EMBL" id="SDT92878.1"/>
    </source>
</evidence>
<gene>
    <name evidence="7" type="ORF">SAMN04489714_0983</name>
</gene>
<dbReference type="Pfam" id="PF03279">
    <property type="entry name" value="Lip_A_acyltrans"/>
    <property type="match status" value="1"/>
</dbReference>
<dbReference type="NCBIfam" id="NF005919">
    <property type="entry name" value="PRK07920.1"/>
    <property type="match status" value="1"/>
</dbReference>
<evidence type="ECO:0000256" key="1">
    <source>
        <dbReference type="ARBA" id="ARBA00004533"/>
    </source>
</evidence>
<evidence type="ECO:0000256" key="6">
    <source>
        <dbReference type="ARBA" id="ARBA00023315"/>
    </source>
</evidence>